<dbReference type="RefSeq" id="WP_066548578.1">
    <property type="nucleotide sequence ID" value="NZ_MASJ01000042.1"/>
</dbReference>
<name>A0A1C0Y516_9BACL</name>
<keyword evidence="2" id="KW-1185">Reference proteome</keyword>
<gene>
    <name evidence="1" type="ORF">A6M13_07450</name>
</gene>
<accession>A0A1C0Y516</accession>
<evidence type="ECO:0000313" key="2">
    <source>
        <dbReference type="Proteomes" id="UP000093199"/>
    </source>
</evidence>
<dbReference type="EMBL" id="MASJ01000042">
    <property type="protein sequence ID" value="OCS82262.1"/>
    <property type="molecule type" value="Genomic_DNA"/>
</dbReference>
<sequence length="263" mass="30696">MTTLKLEEQLDGVCIIKALLKDDVEEVLSYVKRCDTDLNQMIAKSRSIIESLKELYEELYDTQAGELFVDRLDECKTYYYNKGSIAWESDLSFIDAIYWMCDATLYHSKKIVLDSCLTVFGNSFIDLFSSVEPDKLSIKDQLSAFIYDDELLQEFMTKLDEDDLEDMVDELTDKMINVHKFYFGYGDDDFSSVSIDAISCCCESFYENRHKLGMPFKSSGYMTMIKFLDEAIQKKFMTKQQIDEMLETLFDDENFTYITDFNC</sequence>
<proteinExistence type="predicted"/>
<dbReference type="AlphaFoldDB" id="A0A1C0Y516"/>
<reference evidence="1 2" key="1">
    <citation type="submission" date="2016-07" db="EMBL/GenBank/DDBJ databases">
        <title>Caryophanon tenue genome sequencing.</title>
        <authorList>
            <person name="Verma A."/>
            <person name="Pal Y."/>
            <person name="Krishnamurthi S."/>
        </authorList>
    </citation>
    <scope>NUCLEOTIDE SEQUENCE [LARGE SCALE GENOMIC DNA]</scope>
    <source>
        <strain evidence="1 2">DSM 14152</strain>
    </source>
</reference>
<evidence type="ECO:0000313" key="1">
    <source>
        <dbReference type="EMBL" id="OCS82262.1"/>
    </source>
</evidence>
<organism evidence="1 2">
    <name type="scientific">Caryophanon tenue</name>
    <dbReference type="NCBI Taxonomy" id="33978"/>
    <lineage>
        <taxon>Bacteria</taxon>
        <taxon>Bacillati</taxon>
        <taxon>Bacillota</taxon>
        <taxon>Bacilli</taxon>
        <taxon>Bacillales</taxon>
        <taxon>Caryophanaceae</taxon>
        <taxon>Caryophanon</taxon>
    </lineage>
</organism>
<protein>
    <submittedName>
        <fullName evidence="1">Uncharacterized protein</fullName>
    </submittedName>
</protein>
<dbReference type="Proteomes" id="UP000093199">
    <property type="component" value="Unassembled WGS sequence"/>
</dbReference>
<dbReference type="STRING" id="33978.A6M13_07450"/>
<comment type="caution">
    <text evidence="1">The sequence shown here is derived from an EMBL/GenBank/DDBJ whole genome shotgun (WGS) entry which is preliminary data.</text>
</comment>